<sequence length="946" mass="108469">MVQQVIKTIRTLLPSTGSITKQQIEQAVDSALMIPVYKEIERDFLVREVESLYNIRMDDFRIIEAEERRKPWIGDVKAGIKWNFWNRYRDYLQVEKNYSDVVLNQIDKLTDRTLDGLFNPTENIIVSKRGLVVGQVQSGKTSNYTGLICKAADAGYKLIIVLAGIHNNLRSQTQLRLDEGFLGFDTQHQRAFDKNGVTIGVGKLDQIGIAHSLTSSLDKGDFTAGAANSMGINFNTSEPIIAVVKKNSKVLERLYLWLNAQTEDLPDGRKVIRNKSLLLIDDEADNASINTNKDDDRATRINEHIRNILNLFDRSGYVGYTATPFANIFIPIVEDDLFPRDFIINIPAPTNYVGPEKVFGIKVLEDEDESETVLPIVNRVDDYKELIPNRHRALRKNEKYEQLSEDNKRLVRLPGELPESLRTAIKCFILTCTIRRLRGQINVHNSMLVHVSRYTVWQAHIKTLVENTFDFYRRGIEMKIPSVLDEIRKTFEEDKEYSYEYKGETITETYKSYKTVSQTISDTMPDVDTLVSVHDWKDVLPHLHNAVAKIEVKEINGGSGDALNYFDHKNGLSVIAIGGDKLSRGLTLEGLSVSYYLRASRMYDTLMQMGRWFGYRPGYVDLCRLFTSRELNEWFCHITLASEELRSEFDYMSEVAGSTPEQYALRVRTHPGVLQISASNKIRRAVNIDVSWSGRLVESYQLQKNPVIISANLNVTKNLINSLSESFETRHNHFLWRNVPVDLVRPFFQRFKVSENLKKTEPSKLLDYIDISVKSNELTNWSVALVTKSNANSSYDFNASNGINQVGCVIRSNDKNKNDEHNLHIIKNHIIRPKDEFFDLSKEDYDRALERTKAYFRNQNSEYKNDFPKGEIVRNEFRSPKNPLLLLYLIDAENARMPAGSEPIVGFAVSFPKSQYSHSVSYAVHQQLLPLFDIDDNLDDIEDDED</sequence>
<reference evidence="3" key="1">
    <citation type="submission" date="2016-10" db="EMBL/GenBank/DDBJ databases">
        <authorList>
            <person name="Varghese N."/>
            <person name="Submissions S."/>
        </authorList>
    </citation>
    <scope>NUCLEOTIDE SEQUENCE [LARGE SCALE GENOMIC DNA]</scope>
    <source>
        <strain evidence="3">DSM 19684</strain>
    </source>
</reference>
<dbReference type="Proteomes" id="UP000199203">
    <property type="component" value="Unassembled WGS sequence"/>
</dbReference>
<evidence type="ECO:0000259" key="1">
    <source>
        <dbReference type="Pfam" id="PF10593"/>
    </source>
</evidence>
<dbReference type="STRING" id="454006.SAMN05421825_1495"/>
<accession>A0A1G7JVP1</accession>
<gene>
    <name evidence="2" type="ORF">SAMN05421825_1495</name>
</gene>
<dbReference type="Pfam" id="PF10593">
    <property type="entry name" value="Z1"/>
    <property type="match status" value="1"/>
</dbReference>
<feature type="domain" description="Putative endonuclease Z1" evidence="1">
    <location>
        <begin position="420"/>
        <end position="673"/>
    </location>
</feature>
<dbReference type="EMBL" id="FNBH01000001">
    <property type="protein sequence ID" value="SDF28997.1"/>
    <property type="molecule type" value="Genomic_DNA"/>
</dbReference>
<organism evidence="2 3">
    <name type="scientific">Epilithonimonas hungarica</name>
    <dbReference type="NCBI Taxonomy" id="454006"/>
    <lineage>
        <taxon>Bacteria</taxon>
        <taxon>Pseudomonadati</taxon>
        <taxon>Bacteroidota</taxon>
        <taxon>Flavobacteriia</taxon>
        <taxon>Flavobacteriales</taxon>
        <taxon>Weeksellaceae</taxon>
        <taxon>Chryseobacterium group</taxon>
        <taxon>Epilithonimonas</taxon>
    </lineage>
</organism>
<dbReference type="AlphaFoldDB" id="A0A1G7JVP1"/>
<dbReference type="OrthoDB" id="436461at2"/>
<protein>
    <submittedName>
        <fullName evidence="2">Z1 domain-containing protein</fullName>
    </submittedName>
</protein>
<dbReference type="InterPro" id="IPR018310">
    <property type="entry name" value="Put_endonuclease_Z1-dom"/>
</dbReference>
<keyword evidence="3" id="KW-1185">Reference proteome</keyword>
<evidence type="ECO:0000313" key="3">
    <source>
        <dbReference type="Proteomes" id="UP000199203"/>
    </source>
</evidence>
<name>A0A1G7JVP1_9FLAO</name>
<dbReference type="RefSeq" id="WP_089872714.1">
    <property type="nucleotide sequence ID" value="NZ_FNBH01000001.1"/>
</dbReference>
<evidence type="ECO:0000313" key="2">
    <source>
        <dbReference type="EMBL" id="SDF28997.1"/>
    </source>
</evidence>
<proteinExistence type="predicted"/>